<dbReference type="KEGG" id="csm:CSUB8521_1072"/>
<dbReference type="AlphaFoldDB" id="A0A0A8H9V6"/>
<dbReference type="InterPro" id="IPR017871">
    <property type="entry name" value="ABC_transporter-like_CS"/>
</dbReference>
<name>A0A0A8H9V6_9BACT</name>
<dbReference type="PROSITE" id="PS00211">
    <property type="entry name" value="ABC_TRANSPORTER_1"/>
    <property type="match status" value="1"/>
</dbReference>
<dbReference type="PROSITE" id="PS50893">
    <property type="entry name" value="ABC_TRANSPORTER_2"/>
    <property type="match status" value="1"/>
</dbReference>
<organism evidence="5 6">
    <name type="scientific">Campylobacter subantarcticus LMG 24374</name>
    <dbReference type="NCBI Taxonomy" id="1388751"/>
    <lineage>
        <taxon>Bacteria</taxon>
        <taxon>Pseudomonadati</taxon>
        <taxon>Campylobacterota</taxon>
        <taxon>Epsilonproteobacteria</taxon>
        <taxon>Campylobacterales</taxon>
        <taxon>Campylobacteraceae</taxon>
        <taxon>Campylobacter</taxon>
    </lineage>
</organism>
<feature type="domain" description="ABC transporter" evidence="4">
    <location>
        <begin position="3"/>
        <end position="222"/>
    </location>
</feature>
<dbReference type="PANTHER" id="PTHR42788:SF13">
    <property type="entry name" value="ALIPHATIC SULFONATES IMPORT ATP-BINDING PROTEIN SSUB"/>
    <property type="match status" value="1"/>
</dbReference>
<dbReference type="GO" id="GO:0005524">
    <property type="term" value="F:ATP binding"/>
    <property type="evidence" value="ECO:0007669"/>
    <property type="project" value="UniProtKB-KW"/>
</dbReference>
<dbReference type="SMART" id="SM00382">
    <property type="entry name" value="AAA"/>
    <property type="match status" value="1"/>
</dbReference>
<dbReference type="SUPFAM" id="SSF52540">
    <property type="entry name" value="P-loop containing nucleoside triphosphate hydrolases"/>
    <property type="match status" value="1"/>
</dbReference>
<dbReference type="InterPro" id="IPR050166">
    <property type="entry name" value="ABC_transporter_ATP-bind"/>
</dbReference>
<dbReference type="Proteomes" id="UP000031135">
    <property type="component" value="Chromosome"/>
</dbReference>
<dbReference type="InterPro" id="IPR003593">
    <property type="entry name" value="AAA+_ATPase"/>
</dbReference>
<gene>
    <name evidence="5" type="ORF">CSUB8521_1072</name>
</gene>
<evidence type="ECO:0000256" key="2">
    <source>
        <dbReference type="ARBA" id="ARBA00022741"/>
    </source>
</evidence>
<evidence type="ECO:0000256" key="1">
    <source>
        <dbReference type="ARBA" id="ARBA00022448"/>
    </source>
</evidence>
<reference evidence="5 6" key="1">
    <citation type="journal article" date="2014" name="Genome Biol. Evol.">
        <title>Comparative Genomics of the Campylobacter lari Group.</title>
        <authorList>
            <person name="Miller W.G."/>
            <person name="Yee E."/>
            <person name="Chapman M.H."/>
            <person name="Smith T.P."/>
            <person name="Bono J.L."/>
            <person name="Huynh S."/>
            <person name="Parker C.T."/>
            <person name="Vandamme P."/>
            <person name="Luong K."/>
            <person name="Korlach J."/>
        </authorList>
    </citation>
    <scope>NUCLEOTIDE SEQUENCE [LARGE SCALE GENOMIC DNA]</scope>
    <source>
        <strain evidence="5 6">LMG 24374</strain>
    </source>
</reference>
<dbReference type="Gene3D" id="3.40.50.300">
    <property type="entry name" value="P-loop containing nucleotide triphosphate hydrolases"/>
    <property type="match status" value="1"/>
</dbReference>
<dbReference type="OrthoDB" id="9814623at2"/>
<protein>
    <submittedName>
        <fullName evidence="5">Nitrate/sulfonate/bicarbonate ABC transporter, ATP-binding protein</fullName>
    </submittedName>
</protein>
<dbReference type="InterPro" id="IPR027417">
    <property type="entry name" value="P-loop_NTPase"/>
</dbReference>
<evidence type="ECO:0000313" key="6">
    <source>
        <dbReference type="Proteomes" id="UP000031135"/>
    </source>
</evidence>
<proteinExistence type="predicted"/>
<dbReference type="EMBL" id="CP007772">
    <property type="protein sequence ID" value="AJC90908.1"/>
    <property type="molecule type" value="Genomic_DNA"/>
</dbReference>
<accession>A0A0A8H9V6</accession>
<keyword evidence="2" id="KW-0547">Nucleotide-binding</keyword>
<keyword evidence="1" id="KW-0813">Transport</keyword>
<keyword evidence="3 5" id="KW-0067">ATP-binding</keyword>
<evidence type="ECO:0000259" key="4">
    <source>
        <dbReference type="PROSITE" id="PS50893"/>
    </source>
</evidence>
<evidence type="ECO:0000313" key="5">
    <source>
        <dbReference type="EMBL" id="AJC90908.1"/>
    </source>
</evidence>
<dbReference type="RefSeq" id="WP_039664089.1">
    <property type="nucleotide sequence ID" value="NZ_CP007772.1"/>
</dbReference>
<dbReference type="PANTHER" id="PTHR42788">
    <property type="entry name" value="TAURINE IMPORT ATP-BINDING PROTEIN-RELATED"/>
    <property type="match status" value="1"/>
</dbReference>
<evidence type="ECO:0000256" key="3">
    <source>
        <dbReference type="ARBA" id="ARBA00022840"/>
    </source>
</evidence>
<dbReference type="GO" id="GO:0016887">
    <property type="term" value="F:ATP hydrolysis activity"/>
    <property type="evidence" value="ECO:0007669"/>
    <property type="project" value="InterPro"/>
</dbReference>
<sequence>MKLEAQNISKFFTINNKQINILSNINFKTIDNGITIILGKSGCGKTTFLKILSGLEKPSQGQILCNAKLSIVFQEPRLMPWLDVFSNISFGIKKSTIDKEKIYKLTNLVGLDGFEKAYPSQLSLGMMQRVSIARALANDADIILMDEPFASLDYFTREKLQKSLINIVKQTNKSIIFVTHCIDEALILGKKIVIFKNSQIEKDYFLDKDYERDLLSFDFIELKKDILNTIKETK</sequence>
<dbReference type="Pfam" id="PF00005">
    <property type="entry name" value="ABC_tran"/>
    <property type="match status" value="1"/>
</dbReference>
<dbReference type="HOGENOM" id="CLU_000604_1_22_7"/>
<dbReference type="InterPro" id="IPR003439">
    <property type="entry name" value="ABC_transporter-like_ATP-bd"/>
</dbReference>